<dbReference type="EMBL" id="CM047897">
    <property type="protein sequence ID" value="KAJ0111732.1"/>
    <property type="molecule type" value="Genomic_DNA"/>
</dbReference>
<protein>
    <submittedName>
        <fullName evidence="1">Uncharacterized protein</fullName>
    </submittedName>
</protein>
<sequence length="97" mass="10789">MEVMASLDKFLQEESSIGQEKIAQDILVVPVSTVASKFAFSITGNIVSHRNRLHSNTVEALVCLRNWKWVDIKGIGLGYGSSIYDDSDAEDQEEIED</sequence>
<organism evidence="1 2">
    <name type="scientific">Pistacia atlantica</name>
    <dbReference type="NCBI Taxonomy" id="434234"/>
    <lineage>
        <taxon>Eukaryota</taxon>
        <taxon>Viridiplantae</taxon>
        <taxon>Streptophyta</taxon>
        <taxon>Embryophyta</taxon>
        <taxon>Tracheophyta</taxon>
        <taxon>Spermatophyta</taxon>
        <taxon>Magnoliopsida</taxon>
        <taxon>eudicotyledons</taxon>
        <taxon>Gunneridae</taxon>
        <taxon>Pentapetalae</taxon>
        <taxon>rosids</taxon>
        <taxon>malvids</taxon>
        <taxon>Sapindales</taxon>
        <taxon>Anacardiaceae</taxon>
        <taxon>Pistacia</taxon>
    </lineage>
</organism>
<comment type="caution">
    <text evidence="1">The sequence shown here is derived from an EMBL/GenBank/DDBJ whole genome shotgun (WGS) entry which is preliminary data.</text>
</comment>
<keyword evidence="2" id="KW-1185">Reference proteome</keyword>
<dbReference type="Proteomes" id="UP001164250">
    <property type="component" value="Chromosome 1"/>
</dbReference>
<reference evidence="2" key="1">
    <citation type="journal article" date="2023" name="G3 (Bethesda)">
        <title>Genome assembly and association tests identify interacting loci associated with vigor, precocity, and sex in interspecific pistachio rootstocks.</title>
        <authorList>
            <person name="Palmer W."/>
            <person name="Jacygrad E."/>
            <person name="Sagayaradj S."/>
            <person name="Cavanaugh K."/>
            <person name="Han R."/>
            <person name="Bertier L."/>
            <person name="Beede B."/>
            <person name="Kafkas S."/>
            <person name="Golino D."/>
            <person name="Preece J."/>
            <person name="Michelmore R."/>
        </authorList>
    </citation>
    <scope>NUCLEOTIDE SEQUENCE [LARGE SCALE GENOMIC DNA]</scope>
</reference>
<accession>A0ACC1C885</accession>
<gene>
    <name evidence="1" type="ORF">Patl1_02021</name>
</gene>
<proteinExistence type="predicted"/>
<evidence type="ECO:0000313" key="2">
    <source>
        <dbReference type="Proteomes" id="UP001164250"/>
    </source>
</evidence>
<evidence type="ECO:0000313" key="1">
    <source>
        <dbReference type="EMBL" id="KAJ0111732.1"/>
    </source>
</evidence>
<name>A0ACC1C885_9ROSI</name>